<evidence type="ECO:0000313" key="3">
    <source>
        <dbReference type="Proteomes" id="UP000289794"/>
    </source>
</evidence>
<dbReference type="KEGG" id="bpro:PMF13cell1_01331"/>
<dbReference type="PROSITE" id="PS51257">
    <property type="entry name" value="PROKAR_LIPOPROTEIN"/>
    <property type="match status" value="1"/>
</dbReference>
<proteinExistence type="predicted"/>
<organism evidence="2 3">
    <name type="scientific">Blautia producta</name>
    <dbReference type="NCBI Taxonomy" id="33035"/>
    <lineage>
        <taxon>Bacteria</taxon>
        <taxon>Bacillati</taxon>
        <taxon>Bacillota</taxon>
        <taxon>Clostridia</taxon>
        <taxon>Lachnospirales</taxon>
        <taxon>Lachnospiraceae</taxon>
        <taxon>Blautia</taxon>
    </lineage>
</organism>
<dbReference type="Proteomes" id="UP000289794">
    <property type="component" value="Chromosome"/>
</dbReference>
<dbReference type="InterPro" id="IPR050490">
    <property type="entry name" value="Bact_solute-bd_prot1"/>
</dbReference>
<dbReference type="EMBL" id="CP035945">
    <property type="protein sequence ID" value="QBE95807.1"/>
    <property type="molecule type" value="Genomic_DNA"/>
</dbReference>
<reference evidence="2 3" key="1">
    <citation type="submission" date="2019-01" db="EMBL/GenBank/DDBJ databases">
        <title>PMF-metabolizing Aryl O-demethylase.</title>
        <authorList>
            <person name="Kim M."/>
        </authorList>
    </citation>
    <scope>NUCLEOTIDE SEQUENCE [LARGE SCALE GENOMIC DNA]</scope>
    <source>
        <strain evidence="2 3">PMF1</strain>
    </source>
</reference>
<dbReference type="InterPro" id="IPR006059">
    <property type="entry name" value="SBP"/>
</dbReference>
<dbReference type="CDD" id="cd13585">
    <property type="entry name" value="PBP2_TMBP_like"/>
    <property type="match status" value="1"/>
</dbReference>
<dbReference type="AlphaFoldDB" id="A0A4P6LY16"/>
<dbReference type="PANTHER" id="PTHR43649">
    <property type="entry name" value="ARABINOSE-BINDING PROTEIN-RELATED"/>
    <property type="match status" value="1"/>
</dbReference>
<protein>
    <submittedName>
        <fullName evidence="2">ABC transporter substrate-binding protein YesO</fullName>
    </submittedName>
</protein>
<evidence type="ECO:0000313" key="2">
    <source>
        <dbReference type="EMBL" id="QBE95807.1"/>
    </source>
</evidence>
<feature type="chain" id="PRO_5038391001" evidence="1">
    <location>
        <begin position="20"/>
        <end position="467"/>
    </location>
</feature>
<dbReference type="PANTHER" id="PTHR43649:SF12">
    <property type="entry name" value="DIACETYLCHITOBIOSE BINDING PROTEIN DASA"/>
    <property type="match status" value="1"/>
</dbReference>
<evidence type="ECO:0000256" key="1">
    <source>
        <dbReference type="SAM" id="SignalP"/>
    </source>
</evidence>
<sequence>MFKKSLAVILGTCMVCSLAGCGSAPDSGSGNSGADSKKEASAGGKKVVSFYSWSESAEQDFDKAVVAQYEKEHPDIDIEENFIPYNEYLSKMNTMAAADSLPDVFKMPEGSVLEWGSKGALLDLAPLYEKAGVKPEDIMLESTVFRSGENIWGSGCNVATIALYYNKDLLKEAGVEFPTTDADNPWTWTEFVENAKKLTTDGSGKHPGEDGFDTDNVSVYGTMMPTDWVIFTPLLYTNGVGIASEDGTKLEINSEKGLQVIQGIADLSLKENCAPSVGMAKGAFADKSTMLMNGQVAMLIDGSWALSNYSNEGFDVGVAQIPAFSQAANMSWTAGICMSPKNAENEEAFDFYQYYTDFNEAVNAANENQVALGGLPHTLDVFDGGENEKAWMSTYTNIDESSNCEAFKNILNQENTRVGENITLKNFPVIVDNTIIPILDNVWLGEQTAADALGSLDVSSELQGTWN</sequence>
<dbReference type="RefSeq" id="WP_130180232.1">
    <property type="nucleotide sequence ID" value="NZ_CP035945.1"/>
</dbReference>
<name>A0A4P6LY16_9FIRM</name>
<gene>
    <name evidence="2" type="primary">yesO_3</name>
    <name evidence="2" type="ORF">PMF13cell1_01331</name>
</gene>
<dbReference type="Gene3D" id="3.40.190.10">
    <property type="entry name" value="Periplasmic binding protein-like II"/>
    <property type="match status" value="1"/>
</dbReference>
<dbReference type="SUPFAM" id="SSF53850">
    <property type="entry name" value="Periplasmic binding protein-like II"/>
    <property type="match status" value="1"/>
</dbReference>
<feature type="signal peptide" evidence="1">
    <location>
        <begin position="1"/>
        <end position="19"/>
    </location>
</feature>
<dbReference type="Pfam" id="PF01547">
    <property type="entry name" value="SBP_bac_1"/>
    <property type="match status" value="1"/>
</dbReference>
<keyword evidence="1" id="KW-0732">Signal</keyword>
<accession>A0A4P6LY16</accession>